<evidence type="ECO:0000256" key="2">
    <source>
        <dbReference type="ARBA" id="ARBA00007639"/>
    </source>
</evidence>
<dbReference type="InterPro" id="IPR028082">
    <property type="entry name" value="Peripla_BP_I"/>
</dbReference>
<dbReference type="InterPro" id="IPR025997">
    <property type="entry name" value="SBP_2_dom"/>
</dbReference>
<dbReference type="STRING" id="162209.IJ22_14250"/>
<evidence type="ECO:0000256" key="1">
    <source>
        <dbReference type="ARBA" id="ARBA00004196"/>
    </source>
</evidence>
<accession>A0A0U2U5X2</accession>
<dbReference type="OrthoDB" id="9769193at2"/>
<protein>
    <submittedName>
        <fullName evidence="4">Periplasmic binding protein</fullName>
    </submittedName>
</protein>
<dbReference type="PROSITE" id="PS51257">
    <property type="entry name" value="PROKAR_LIPOPROTEIN"/>
    <property type="match status" value="1"/>
</dbReference>
<evidence type="ECO:0000313" key="4">
    <source>
        <dbReference type="EMBL" id="ALS21801.1"/>
    </source>
</evidence>
<dbReference type="GO" id="GO:0030246">
    <property type="term" value="F:carbohydrate binding"/>
    <property type="evidence" value="ECO:0007669"/>
    <property type="project" value="UniProtKB-ARBA"/>
</dbReference>
<dbReference type="EMBL" id="CP013652">
    <property type="protein sequence ID" value="ALS21801.1"/>
    <property type="molecule type" value="Genomic_DNA"/>
</dbReference>
<keyword evidence="5" id="KW-1185">Reference proteome</keyword>
<sequence length="380" mass="42412" precursor="true">MNSYMSRRQFLKKMTKWTVLGVGLCLNGTLLAACEKSITGGGLNLEDPDTEEQKPFIFFSNKSLGYYFYIIQQEAVNRAAQSIGWGFQSSVADFDPSKQDQQIRDILAKKPVAVVADPVDSEGLEETMSAARREAIPVGIIDTPLMTGEASITIAFDNYKAGEMAAQKIIELLTEKYGTPKGIVLNCFGQLKSHAWNLRKQGFEAVIQTYEDVELISRATEGDLTKMHDVTAEILSQFPQLDAVHAPSETPARGIYQALKEKGRLHPKGSKEHVIFVTIDGEPIAHQWIKEGILDATISQDPIAYGEICVELLNKYARQGKEVPLEQYSNSKYYWEKAQIMQTASGPSLILPPFEVNTGNVDDKRLWGNIAFNDWGIKYY</sequence>
<reference evidence="5" key="1">
    <citation type="submission" date="2015-12" db="EMBL/GenBank/DDBJ databases">
        <title>Complete genome sequences of two moderately thermophilic Paenibacillus species.</title>
        <authorList>
            <person name="Butler R.III."/>
            <person name="Wang J."/>
            <person name="Stark B.C."/>
            <person name="Pombert J.-F."/>
        </authorList>
    </citation>
    <scope>NUCLEOTIDE SEQUENCE [LARGE SCALE GENOMIC DNA]</scope>
    <source>
        <strain evidence="5">32O-Y</strain>
    </source>
</reference>
<name>A0A0U2U5X2_9BACL</name>
<reference evidence="4 5" key="2">
    <citation type="journal article" date="2016" name="Genome Announc.">
        <title>Complete Genome Sequences of Two Interactive Moderate Thermophiles, Paenibacillus napthalenovorans 32O-Y and Paenibacillus sp. 32O-W.</title>
        <authorList>
            <person name="Butler R.R.III."/>
            <person name="Wang J."/>
            <person name="Stark B.C."/>
            <person name="Pombert J.F."/>
        </authorList>
    </citation>
    <scope>NUCLEOTIDE SEQUENCE [LARGE SCALE GENOMIC DNA]</scope>
    <source>
        <strain evidence="4 5">32O-Y</strain>
    </source>
</reference>
<dbReference type="PANTHER" id="PTHR46847">
    <property type="entry name" value="D-ALLOSE-BINDING PERIPLASMIC PROTEIN-RELATED"/>
    <property type="match status" value="1"/>
</dbReference>
<dbReference type="KEGG" id="pnp:IJ22_14250"/>
<keyword evidence="3" id="KW-0732">Signal</keyword>
<proteinExistence type="inferred from homology"/>
<dbReference type="PATRIC" id="fig|162209.4.peg.1509"/>
<evidence type="ECO:0000256" key="3">
    <source>
        <dbReference type="ARBA" id="ARBA00022729"/>
    </source>
</evidence>
<dbReference type="SUPFAM" id="SSF53822">
    <property type="entry name" value="Periplasmic binding protein-like I"/>
    <property type="match status" value="1"/>
</dbReference>
<dbReference type="RefSeq" id="WP_062408137.1">
    <property type="nucleotide sequence ID" value="NZ_CP013652.1"/>
</dbReference>
<dbReference type="Gene3D" id="3.40.50.2300">
    <property type="match status" value="2"/>
</dbReference>
<organism evidence="4 5">
    <name type="scientific">Paenibacillus naphthalenovorans</name>
    <dbReference type="NCBI Taxonomy" id="162209"/>
    <lineage>
        <taxon>Bacteria</taxon>
        <taxon>Bacillati</taxon>
        <taxon>Bacillota</taxon>
        <taxon>Bacilli</taxon>
        <taxon>Bacillales</taxon>
        <taxon>Paenibacillaceae</taxon>
        <taxon>Paenibacillus</taxon>
    </lineage>
</organism>
<evidence type="ECO:0000313" key="5">
    <source>
        <dbReference type="Proteomes" id="UP000061660"/>
    </source>
</evidence>
<dbReference type="GO" id="GO:0030313">
    <property type="term" value="C:cell envelope"/>
    <property type="evidence" value="ECO:0007669"/>
    <property type="project" value="UniProtKB-SubCell"/>
</dbReference>
<dbReference type="PANTHER" id="PTHR46847:SF1">
    <property type="entry name" value="D-ALLOSE-BINDING PERIPLASMIC PROTEIN-RELATED"/>
    <property type="match status" value="1"/>
</dbReference>
<comment type="similarity">
    <text evidence="2">Belongs to the bacterial solute-binding protein 2 family.</text>
</comment>
<gene>
    <name evidence="4" type="ORF">IJ22_14250</name>
</gene>
<dbReference type="AlphaFoldDB" id="A0A0U2U5X2"/>
<comment type="subcellular location">
    <subcellularLocation>
        <location evidence="1">Cell envelope</location>
    </subcellularLocation>
</comment>
<dbReference type="Proteomes" id="UP000061660">
    <property type="component" value="Chromosome"/>
</dbReference>
<dbReference type="Pfam" id="PF13407">
    <property type="entry name" value="Peripla_BP_4"/>
    <property type="match status" value="1"/>
</dbReference>
<dbReference type="CDD" id="cd01536">
    <property type="entry name" value="PBP1_ABC_sugar_binding-like"/>
    <property type="match status" value="1"/>
</dbReference>